<dbReference type="InterPro" id="IPR036291">
    <property type="entry name" value="NAD(P)-bd_dom_sf"/>
</dbReference>
<proteinExistence type="predicted"/>
<keyword evidence="3" id="KW-1185">Reference proteome</keyword>
<dbReference type="EMBL" id="JARXVQ010000001">
    <property type="protein sequence ID" value="MDH6180780.1"/>
    <property type="molecule type" value="Genomic_DNA"/>
</dbReference>
<organism evidence="2 3">
    <name type="scientific">Antiquaquibacter oligotrophicus</name>
    <dbReference type="NCBI Taxonomy" id="2880260"/>
    <lineage>
        <taxon>Bacteria</taxon>
        <taxon>Bacillati</taxon>
        <taxon>Actinomycetota</taxon>
        <taxon>Actinomycetes</taxon>
        <taxon>Micrococcales</taxon>
        <taxon>Microbacteriaceae</taxon>
        <taxon>Antiquaquibacter</taxon>
    </lineage>
</organism>
<evidence type="ECO:0000259" key="1">
    <source>
        <dbReference type="Pfam" id="PF13460"/>
    </source>
</evidence>
<gene>
    <name evidence="2" type="ORF">M2152_000962</name>
</gene>
<name>A0ABT6KL92_9MICO</name>
<dbReference type="Gene3D" id="3.40.50.720">
    <property type="entry name" value="NAD(P)-binding Rossmann-like Domain"/>
    <property type="match status" value="1"/>
</dbReference>
<protein>
    <submittedName>
        <fullName evidence="2">Uncharacterized protein YbjT (DUF2867 family)</fullName>
    </submittedName>
</protein>
<comment type="caution">
    <text evidence="2">The sequence shown here is derived from an EMBL/GenBank/DDBJ whole genome shotgun (WGS) entry which is preliminary data.</text>
</comment>
<accession>A0ABT6KL92</accession>
<dbReference type="Proteomes" id="UP001160142">
    <property type="component" value="Unassembled WGS sequence"/>
</dbReference>
<reference evidence="2 3" key="1">
    <citation type="submission" date="2023-04" db="EMBL/GenBank/DDBJ databases">
        <title>Genome Encyclopedia of Bacteria and Archaea VI: Functional Genomics of Type Strains.</title>
        <authorList>
            <person name="Whitman W."/>
        </authorList>
    </citation>
    <scope>NUCLEOTIDE SEQUENCE [LARGE SCALE GENOMIC DNA]</scope>
    <source>
        <strain evidence="2 3">SG_E_30_P1</strain>
    </source>
</reference>
<evidence type="ECO:0000313" key="3">
    <source>
        <dbReference type="Proteomes" id="UP001160142"/>
    </source>
</evidence>
<dbReference type="RefSeq" id="WP_322133119.1">
    <property type="nucleotide sequence ID" value="NZ_CP085036.1"/>
</dbReference>
<dbReference type="Pfam" id="PF13460">
    <property type="entry name" value="NAD_binding_10"/>
    <property type="match status" value="1"/>
</dbReference>
<dbReference type="InterPro" id="IPR016040">
    <property type="entry name" value="NAD(P)-bd_dom"/>
</dbReference>
<dbReference type="SUPFAM" id="SSF51735">
    <property type="entry name" value="NAD(P)-binding Rossmann-fold domains"/>
    <property type="match status" value="1"/>
</dbReference>
<sequence length="245" mass="26136">MKVLIAGGRGRVGSKVADLLEAKNVEVISGGLADGVDYIEGTRVAEVLTGVDVIVNVLNTGRFDEEGAVRFFEETTRTLTAEGQRAGVTHHILLSIVGVGEGDASDIGYYLGKVAQERAIREGSLPYSIVRSTQFQGYIPVLADQYTVEGKVLAPRDLIQPVELDELVDLLVEVALGDSPVPEVEIAGPERFHLDDLLRGTLAARGDSREVVTVAGNGAIDALVPRGSYRMGEVLYPIRGIPLAT</sequence>
<feature type="domain" description="NAD(P)-binding" evidence="1">
    <location>
        <begin position="14"/>
        <end position="135"/>
    </location>
</feature>
<evidence type="ECO:0000313" key="2">
    <source>
        <dbReference type="EMBL" id="MDH6180780.1"/>
    </source>
</evidence>